<evidence type="ECO:0000259" key="9">
    <source>
        <dbReference type="SMART" id="SM00644"/>
    </source>
</evidence>
<comment type="similarity">
    <text evidence="1 6">Belongs to the N-acetylmuramoyl-L-alanine amidase 2 family.</text>
</comment>
<dbReference type="InterPro" id="IPR002502">
    <property type="entry name" value="Amidase_domain"/>
</dbReference>
<dbReference type="SMART" id="SM00701">
    <property type="entry name" value="PGRP"/>
    <property type="match status" value="1"/>
</dbReference>
<evidence type="ECO:0000256" key="5">
    <source>
        <dbReference type="ARBA" id="ARBA00023157"/>
    </source>
</evidence>
<evidence type="ECO:0000256" key="1">
    <source>
        <dbReference type="ARBA" id="ARBA00007553"/>
    </source>
</evidence>
<dbReference type="GO" id="GO:0008745">
    <property type="term" value="F:N-acetylmuramoyl-L-alanine amidase activity"/>
    <property type="evidence" value="ECO:0007669"/>
    <property type="project" value="InterPro"/>
</dbReference>
<sequence>MHNLLLSCVILNSLVLAAEVDGLRILSRREWGAAPPRGRVLKIRKPVPYFIIHHTEQPTSCFGESCKKSIRAIQKYHFGRGFGDIGYTFLVGTDGLVYEGRGWGVVGAHTYGFNSKGYGIAVVGDFRMKKPNAAALNSVKQLIDLGVKKKWIAENYKLVTHRNLGNTDCPGDELYRIVSKWPHFERKM</sequence>
<dbReference type="GO" id="GO:0008270">
    <property type="term" value="F:zinc ion binding"/>
    <property type="evidence" value="ECO:0007669"/>
    <property type="project" value="InterPro"/>
</dbReference>
<comment type="caution">
    <text evidence="11">The sequence shown here is derived from an EMBL/GenBank/DDBJ whole genome shotgun (WGS) entry which is preliminary data.</text>
</comment>
<feature type="domain" description="N-acetylmuramoyl-L-alanine amidase" evidence="9">
    <location>
        <begin position="33"/>
        <end position="171"/>
    </location>
</feature>
<dbReference type="EMBL" id="LUCM01003605">
    <property type="protein sequence ID" value="KAA0195585.1"/>
    <property type="molecule type" value="Genomic_DNA"/>
</dbReference>
<dbReference type="OrthoDB" id="10001926at2759"/>
<dbReference type="Proteomes" id="UP000728185">
    <property type="component" value="Unassembled WGS sequence"/>
</dbReference>
<name>A0A8E0S0B5_9TREM</name>
<dbReference type="Pfam" id="PF01510">
    <property type="entry name" value="Amidase_2"/>
    <property type="match status" value="1"/>
</dbReference>
<dbReference type="CDD" id="cd06583">
    <property type="entry name" value="PGRP"/>
    <property type="match status" value="1"/>
</dbReference>
<evidence type="ECO:0000256" key="6">
    <source>
        <dbReference type="PIRNR" id="PIRNR037945"/>
    </source>
</evidence>
<dbReference type="PANTHER" id="PTHR11022:SF41">
    <property type="entry name" value="PEPTIDOGLYCAN-RECOGNITION PROTEIN LC-RELATED"/>
    <property type="match status" value="1"/>
</dbReference>
<reference evidence="11" key="1">
    <citation type="submission" date="2019-05" db="EMBL/GenBank/DDBJ databases">
        <title>Annotation for the trematode Fasciolopsis buski.</title>
        <authorList>
            <person name="Choi Y.-J."/>
        </authorList>
    </citation>
    <scope>NUCLEOTIDE SEQUENCE</scope>
    <source>
        <strain evidence="11">HT</strain>
        <tissue evidence="11">Whole worm</tissue>
    </source>
</reference>
<evidence type="ECO:0000256" key="4">
    <source>
        <dbReference type="ARBA" id="ARBA00022859"/>
    </source>
</evidence>
<keyword evidence="3 8" id="KW-0732">Signal</keyword>
<dbReference type="GO" id="GO:0045087">
    <property type="term" value="P:innate immune response"/>
    <property type="evidence" value="ECO:0007669"/>
    <property type="project" value="UniProtKB-KW"/>
</dbReference>
<organism evidence="11 12">
    <name type="scientific">Fasciolopsis buskii</name>
    <dbReference type="NCBI Taxonomy" id="27845"/>
    <lineage>
        <taxon>Eukaryota</taxon>
        <taxon>Metazoa</taxon>
        <taxon>Spiralia</taxon>
        <taxon>Lophotrochozoa</taxon>
        <taxon>Platyhelminthes</taxon>
        <taxon>Trematoda</taxon>
        <taxon>Digenea</taxon>
        <taxon>Plagiorchiida</taxon>
        <taxon>Echinostomata</taxon>
        <taxon>Echinostomatoidea</taxon>
        <taxon>Fasciolidae</taxon>
        <taxon>Fasciolopsis</taxon>
    </lineage>
</organism>
<keyword evidence="12" id="KW-1185">Reference proteome</keyword>
<accession>A0A8E0S0B5</accession>
<dbReference type="Gene3D" id="3.40.80.10">
    <property type="entry name" value="Peptidoglycan recognition protein-like"/>
    <property type="match status" value="1"/>
</dbReference>
<feature type="domain" description="Peptidoglycan recognition protein family" evidence="10">
    <location>
        <begin position="23"/>
        <end position="165"/>
    </location>
</feature>
<dbReference type="SMART" id="SM00644">
    <property type="entry name" value="Ami_2"/>
    <property type="match status" value="1"/>
</dbReference>
<keyword evidence="2 6" id="KW-0399">Innate immunity</keyword>
<dbReference type="FunFam" id="3.40.80.10:FF:000001">
    <property type="entry name" value="Peptidoglycan recognition protein 1"/>
    <property type="match status" value="1"/>
</dbReference>
<evidence type="ECO:0000313" key="12">
    <source>
        <dbReference type="Proteomes" id="UP000728185"/>
    </source>
</evidence>
<feature type="disulfide bond" evidence="7">
    <location>
        <begin position="61"/>
        <end position="66"/>
    </location>
</feature>
<evidence type="ECO:0000313" key="11">
    <source>
        <dbReference type="EMBL" id="KAA0195585.1"/>
    </source>
</evidence>
<feature type="signal peptide" evidence="8">
    <location>
        <begin position="1"/>
        <end position="17"/>
    </location>
</feature>
<dbReference type="GO" id="GO:0009253">
    <property type="term" value="P:peptidoglycan catabolic process"/>
    <property type="evidence" value="ECO:0007669"/>
    <property type="project" value="InterPro"/>
</dbReference>
<dbReference type="SUPFAM" id="SSF55846">
    <property type="entry name" value="N-acetylmuramoyl-L-alanine amidase-like"/>
    <property type="match status" value="1"/>
</dbReference>
<dbReference type="InterPro" id="IPR036505">
    <property type="entry name" value="Amidase/PGRP_sf"/>
</dbReference>
<dbReference type="InterPro" id="IPR017331">
    <property type="entry name" value="Peptidoglycan_recognition"/>
</dbReference>
<keyword evidence="4 6" id="KW-0391">Immunity</keyword>
<gene>
    <name evidence="11" type="ORF">FBUS_08543</name>
</gene>
<feature type="chain" id="PRO_5034146707" description="Peptidoglycan-recognition protein" evidence="8">
    <location>
        <begin position="18"/>
        <end position="188"/>
    </location>
</feature>
<dbReference type="PANTHER" id="PTHR11022">
    <property type="entry name" value="PEPTIDOGLYCAN RECOGNITION PROTEIN"/>
    <property type="match status" value="1"/>
</dbReference>
<dbReference type="GO" id="GO:0042834">
    <property type="term" value="F:peptidoglycan binding"/>
    <property type="evidence" value="ECO:0007669"/>
    <property type="project" value="InterPro"/>
</dbReference>
<evidence type="ECO:0000256" key="2">
    <source>
        <dbReference type="ARBA" id="ARBA00022588"/>
    </source>
</evidence>
<evidence type="ECO:0000259" key="10">
    <source>
        <dbReference type="SMART" id="SM00701"/>
    </source>
</evidence>
<dbReference type="PIRSF" id="PIRSF037945">
    <property type="entry name" value="PGRPs"/>
    <property type="match status" value="1"/>
</dbReference>
<dbReference type="AlphaFoldDB" id="A0A8E0S0B5"/>
<keyword evidence="5" id="KW-1015">Disulfide bond</keyword>
<dbReference type="InterPro" id="IPR006619">
    <property type="entry name" value="PGRP_domain_met/bac"/>
</dbReference>
<evidence type="ECO:0000256" key="8">
    <source>
        <dbReference type="SAM" id="SignalP"/>
    </source>
</evidence>
<dbReference type="InterPro" id="IPR015510">
    <property type="entry name" value="PGRP"/>
</dbReference>
<proteinExistence type="inferred from homology"/>
<evidence type="ECO:0000256" key="3">
    <source>
        <dbReference type="ARBA" id="ARBA00022729"/>
    </source>
</evidence>
<protein>
    <recommendedName>
        <fullName evidence="6">Peptidoglycan-recognition protein</fullName>
    </recommendedName>
</protein>
<evidence type="ECO:0000256" key="7">
    <source>
        <dbReference type="PIRSR" id="PIRSR037945-1"/>
    </source>
</evidence>